<organism evidence="6 7">
    <name type="scientific">Nyssa sinensis</name>
    <dbReference type="NCBI Taxonomy" id="561372"/>
    <lineage>
        <taxon>Eukaryota</taxon>
        <taxon>Viridiplantae</taxon>
        <taxon>Streptophyta</taxon>
        <taxon>Embryophyta</taxon>
        <taxon>Tracheophyta</taxon>
        <taxon>Spermatophyta</taxon>
        <taxon>Magnoliopsida</taxon>
        <taxon>eudicotyledons</taxon>
        <taxon>Gunneridae</taxon>
        <taxon>Pentapetalae</taxon>
        <taxon>asterids</taxon>
        <taxon>Cornales</taxon>
        <taxon>Nyssaceae</taxon>
        <taxon>Nyssa</taxon>
    </lineage>
</organism>
<dbReference type="InterPro" id="IPR034751">
    <property type="entry name" value="Yippee"/>
</dbReference>
<accession>A0A5J5BMJ2</accession>
<keyword evidence="7" id="KW-1185">Reference proteome</keyword>
<dbReference type="InterPro" id="IPR039058">
    <property type="entry name" value="Yippee_fam"/>
</dbReference>
<evidence type="ECO:0000256" key="3">
    <source>
        <dbReference type="ARBA" id="ARBA00022833"/>
    </source>
</evidence>
<dbReference type="GO" id="GO:0046872">
    <property type="term" value="F:metal ion binding"/>
    <property type="evidence" value="ECO:0007669"/>
    <property type="project" value="UniProtKB-KW"/>
</dbReference>
<reference evidence="6 7" key="1">
    <citation type="submission" date="2019-09" db="EMBL/GenBank/DDBJ databases">
        <title>A chromosome-level genome assembly of the Chinese tupelo Nyssa sinensis.</title>
        <authorList>
            <person name="Yang X."/>
            <person name="Kang M."/>
            <person name="Yang Y."/>
            <person name="Xiong H."/>
            <person name="Wang M."/>
            <person name="Zhang Z."/>
            <person name="Wang Z."/>
            <person name="Wu H."/>
            <person name="Ma T."/>
            <person name="Liu J."/>
            <person name="Xi Z."/>
        </authorList>
    </citation>
    <scope>NUCLEOTIDE SEQUENCE [LARGE SCALE GENOMIC DNA]</scope>
    <source>
        <strain evidence="6">J267</strain>
        <tissue evidence="6">Leaf</tissue>
    </source>
</reference>
<evidence type="ECO:0000259" key="5">
    <source>
        <dbReference type="PROSITE" id="PS51792"/>
    </source>
</evidence>
<dbReference type="PROSITE" id="PS51792">
    <property type="entry name" value="YIPPEE"/>
    <property type="match status" value="1"/>
</dbReference>
<evidence type="ECO:0000256" key="1">
    <source>
        <dbReference type="ARBA" id="ARBA00005613"/>
    </source>
</evidence>
<keyword evidence="3" id="KW-0862">Zinc</keyword>
<dbReference type="Proteomes" id="UP000325577">
    <property type="component" value="Linkage Group LG11"/>
</dbReference>
<name>A0A5J5BMJ2_9ASTE</name>
<evidence type="ECO:0000256" key="4">
    <source>
        <dbReference type="RuleBase" id="RU110713"/>
    </source>
</evidence>
<dbReference type="InterPro" id="IPR004910">
    <property type="entry name" value="Yippee/Mis18/Cereblon"/>
</dbReference>
<dbReference type="PANTHER" id="PTHR13848">
    <property type="entry name" value="PROTEIN YIPPEE-LIKE CG15309-RELATED"/>
    <property type="match status" value="1"/>
</dbReference>
<comment type="similarity">
    <text evidence="1 4">Belongs to the yippee family.</text>
</comment>
<evidence type="ECO:0000256" key="2">
    <source>
        <dbReference type="ARBA" id="ARBA00022723"/>
    </source>
</evidence>
<dbReference type="Pfam" id="PF03226">
    <property type="entry name" value="Yippee-Mis18"/>
    <property type="match status" value="1"/>
</dbReference>
<proteinExistence type="inferred from homology"/>
<feature type="domain" description="Yippee" evidence="5">
    <location>
        <begin position="16"/>
        <end position="112"/>
    </location>
</feature>
<evidence type="ECO:0000313" key="6">
    <source>
        <dbReference type="EMBL" id="KAA8543948.1"/>
    </source>
</evidence>
<keyword evidence="2" id="KW-0479">Metal-binding</keyword>
<sequence length="127" mass="14311">MEGQSLVRLDQTQDDQIILCPTCNTHIALFQDFQSHHRLENGSEGCIFNNVVNVRTDDDPDKRRKTSPFTIADIMCNKCDDILGCKFIDTGGDKAVSAGTFFLFISKLCMWECVETKSVRDKQVESA</sequence>
<protein>
    <recommendedName>
        <fullName evidence="4">Protein yippee-like</fullName>
    </recommendedName>
</protein>
<evidence type="ECO:0000313" key="7">
    <source>
        <dbReference type="Proteomes" id="UP000325577"/>
    </source>
</evidence>
<dbReference type="OrthoDB" id="1744785at2759"/>
<dbReference type="AlphaFoldDB" id="A0A5J5BMJ2"/>
<dbReference type="EMBL" id="CM018034">
    <property type="protein sequence ID" value="KAA8543948.1"/>
    <property type="molecule type" value="Genomic_DNA"/>
</dbReference>
<gene>
    <name evidence="6" type="ORF">F0562_021875</name>
</gene>